<dbReference type="EMBL" id="GFPF01003100">
    <property type="protein sequence ID" value="MAA14246.1"/>
    <property type="molecule type" value="Transcribed_RNA"/>
</dbReference>
<feature type="compositionally biased region" description="Basic residues" evidence="1">
    <location>
        <begin position="102"/>
        <end position="114"/>
    </location>
</feature>
<proteinExistence type="predicted"/>
<evidence type="ECO:0000256" key="1">
    <source>
        <dbReference type="SAM" id="MobiDB-lite"/>
    </source>
</evidence>
<keyword evidence="2" id="KW-0732">Signal</keyword>
<reference evidence="3" key="1">
    <citation type="journal article" date="2017" name="Parasit. Vectors">
        <title>Sialotranscriptomics of Rhipicephalus zambeziensis reveals intricate expression profiles of secretory proteins and suggests tight temporal transcriptional regulation during blood-feeding.</title>
        <authorList>
            <person name="de Castro M.H."/>
            <person name="de Klerk D."/>
            <person name="Pienaar R."/>
            <person name="Rees D.J.G."/>
            <person name="Mans B.J."/>
        </authorList>
    </citation>
    <scope>NUCLEOTIDE SEQUENCE</scope>
    <source>
        <tissue evidence="3">Salivary glands</tissue>
    </source>
</reference>
<accession>A0A224Y9C4</accession>
<sequence>MTKFSTANVLAVMVTLGVILLTIENRGPQSVLAVPLPGCCGSKLRSRRGAAVSAVPRYRPHFPTNNSTHPHQQRQGQGFSTNVTHAGGHKHGRKRSEVPRNGTRRRPTGPRRARVLLESQV</sequence>
<feature type="chain" id="PRO_5013211467" description="Secreted protein" evidence="2">
    <location>
        <begin position="34"/>
        <end position="121"/>
    </location>
</feature>
<evidence type="ECO:0000313" key="3">
    <source>
        <dbReference type="EMBL" id="MAA14246.1"/>
    </source>
</evidence>
<feature type="signal peptide" evidence="2">
    <location>
        <begin position="1"/>
        <end position="33"/>
    </location>
</feature>
<evidence type="ECO:0000256" key="2">
    <source>
        <dbReference type="SAM" id="SignalP"/>
    </source>
</evidence>
<protein>
    <recommendedName>
        <fullName evidence="4">Secreted protein</fullName>
    </recommendedName>
</protein>
<organism evidence="3">
    <name type="scientific">Rhipicephalus zambeziensis</name>
    <dbReference type="NCBI Taxonomy" id="60191"/>
    <lineage>
        <taxon>Eukaryota</taxon>
        <taxon>Metazoa</taxon>
        <taxon>Ecdysozoa</taxon>
        <taxon>Arthropoda</taxon>
        <taxon>Chelicerata</taxon>
        <taxon>Arachnida</taxon>
        <taxon>Acari</taxon>
        <taxon>Parasitiformes</taxon>
        <taxon>Ixodida</taxon>
        <taxon>Ixodoidea</taxon>
        <taxon>Ixodidae</taxon>
        <taxon>Rhipicephalinae</taxon>
        <taxon>Rhipicephalus</taxon>
        <taxon>Rhipicephalus</taxon>
    </lineage>
</organism>
<dbReference type="AlphaFoldDB" id="A0A224Y9C4"/>
<feature type="compositionally biased region" description="Polar residues" evidence="1">
    <location>
        <begin position="63"/>
        <end position="84"/>
    </location>
</feature>
<feature type="region of interest" description="Disordered" evidence="1">
    <location>
        <begin position="57"/>
        <end position="121"/>
    </location>
</feature>
<evidence type="ECO:0008006" key="4">
    <source>
        <dbReference type="Google" id="ProtNLM"/>
    </source>
</evidence>
<name>A0A224Y9C4_9ACAR</name>